<dbReference type="EMBL" id="MCFD01000023">
    <property type="protein sequence ID" value="ORX65657.1"/>
    <property type="molecule type" value="Genomic_DNA"/>
</dbReference>
<dbReference type="AlphaFoldDB" id="A0A1Y1VWI2"/>
<name>A0A1Y1VWI2_9FUNG</name>
<proteinExistence type="predicted"/>
<gene>
    <name evidence="1" type="ORF">DL89DRAFT_310571</name>
</gene>
<reference evidence="1 2" key="1">
    <citation type="submission" date="2016-07" db="EMBL/GenBank/DDBJ databases">
        <title>Pervasive Adenine N6-methylation of Active Genes in Fungi.</title>
        <authorList>
            <consortium name="DOE Joint Genome Institute"/>
            <person name="Mondo S.J."/>
            <person name="Dannebaum R.O."/>
            <person name="Kuo R.C."/>
            <person name="Labutti K."/>
            <person name="Haridas S."/>
            <person name="Kuo A."/>
            <person name="Salamov A."/>
            <person name="Ahrendt S.R."/>
            <person name="Lipzen A."/>
            <person name="Sullivan W."/>
            <person name="Andreopoulos W.B."/>
            <person name="Clum A."/>
            <person name="Lindquist E."/>
            <person name="Daum C."/>
            <person name="Ramamoorthy G.K."/>
            <person name="Gryganskyi A."/>
            <person name="Culley D."/>
            <person name="Magnuson J.K."/>
            <person name="James T.Y."/>
            <person name="O'Malley M.A."/>
            <person name="Stajich J.E."/>
            <person name="Spatafora J.W."/>
            <person name="Visel A."/>
            <person name="Grigoriev I.V."/>
        </authorList>
    </citation>
    <scope>NUCLEOTIDE SEQUENCE [LARGE SCALE GENOMIC DNA]</scope>
    <source>
        <strain evidence="1 2">ATCC 12442</strain>
    </source>
</reference>
<keyword evidence="2" id="KW-1185">Reference proteome</keyword>
<feature type="non-terminal residue" evidence="1">
    <location>
        <position position="113"/>
    </location>
</feature>
<evidence type="ECO:0000313" key="1">
    <source>
        <dbReference type="EMBL" id="ORX65657.1"/>
    </source>
</evidence>
<dbReference type="InterPro" id="IPR036249">
    <property type="entry name" value="Thioredoxin-like_sf"/>
</dbReference>
<dbReference type="STRING" id="61395.A0A1Y1VWI2"/>
<comment type="caution">
    <text evidence="1">The sequence shown here is derived from an EMBL/GenBank/DDBJ whole genome shotgun (WGS) entry which is preliminary data.</text>
</comment>
<evidence type="ECO:0000313" key="2">
    <source>
        <dbReference type="Proteomes" id="UP000193922"/>
    </source>
</evidence>
<dbReference type="Proteomes" id="UP000193922">
    <property type="component" value="Unassembled WGS sequence"/>
</dbReference>
<dbReference type="GeneID" id="63807611"/>
<dbReference type="SUPFAM" id="SSF52833">
    <property type="entry name" value="Thioredoxin-like"/>
    <property type="match status" value="1"/>
</dbReference>
<accession>A0A1Y1VWI2</accession>
<dbReference type="Gene3D" id="3.40.30.10">
    <property type="entry name" value="Glutaredoxin"/>
    <property type="match status" value="1"/>
</dbReference>
<organism evidence="1 2">
    <name type="scientific">Linderina pennispora</name>
    <dbReference type="NCBI Taxonomy" id="61395"/>
    <lineage>
        <taxon>Eukaryota</taxon>
        <taxon>Fungi</taxon>
        <taxon>Fungi incertae sedis</taxon>
        <taxon>Zoopagomycota</taxon>
        <taxon>Kickxellomycotina</taxon>
        <taxon>Kickxellomycetes</taxon>
        <taxon>Kickxellales</taxon>
        <taxon>Kickxellaceae</taxon>
        <taxon>Linderina</taxon>
    </lineage>
</organism>
<sequence>MRQLLRSTASTSIPFGRWGAVCLCARQTQEYAHGGWQKQARINGGIGPIALPMLAGSHPSRCRCSFGVLCPHSGQAQNSIFIIDPSQNIRVAMVDENAAKFSVNDVLQLVSAL</sequence>
<protein>
    <recommendedName>
        <fullName evidence="3">Alkyl hydroperoxide reductase subunit C/ Thiol specific antioxidant domain-containing protein</fullName>
    </recommendedName>
</protein>
<dbReference type="RefSeq" id="XP_040739768.1">
    <property type="nucleotide sequence ID" value="XM_040890963.1"/>
</dbReference>
<evidence type="ECO:0008006" key="3">
    <source>
        <dbReference type="Google" id="ProtNLM"/>
    </source>
</evidence>